<evidence type="ECO:0008006" key="3">
    <source>
        <dbReference type="Google" id="ProtNLM"/>
    </source>
</evidence>
<dbReference type="EMBL" id="BMFA01000010">
    <property type="protein sequence ID" value="GGB57488.1"/>
    <property type="molecule type" value="Genomic_DNA"/>
</dbReference>
<dbReference type="Pfam" id="PF07958">
    <property type="entry name" value="DUF1688"/>
    <property type="match status" value="1"/>
</dbReference>
<dbReference type="InterPro" id="IPR012469">
    <property type="entry name" value="DUF1688"/>
</dbReference>
<evidence type="ECO:0000313" key="1">
    <source>
        <dbReference type="EMBL" id="GGB57488.1"/>
    </source>
</evidence>
<keyword evidence="2" id="KW-1185">Reference proteome</keyword>
<dbReference type="Proteomes" id="UP000605148">
    <property type="component" value="Unassembled WGS sequence"/>
</dbReference>
<accession>A0A916TLP2</accession>
<proteinExistence type="predicted"/>
<comment type="caution">
    <text evidence="1">The sequence shown here is derived from an EMBL/GenBank/DDBJ whole genome shotgun (WGS) entry which is preliminary data.</text>
</comment>
<sequence>MGQVLQDANLAQLRTIQVDMQALDSVAEAVVAQVRRYYPDLQVPPASVWRWLETGGIDRWAVLADYRGFSSPQDLLRVAGDLALLVSAAASQVPAGWVFEDGYTEHLFGGRAGVALAVLNMMRSGSFSADPADPLRVDAHALIRLDVEEVASGLRLDHDVFPGWAEALTAHLHRFGEAVGMRPDVFEADEAARPGNLLVQIGNRNARGEIAIDEVFARVAESFAPLWPGGAGVGDIILGDVWRADQPLGPAMIPFHLPALEMTNSLIEPFAWSGLNVSGFSELPAPSDAAHALLLQDHGVIRVISDQVPPDPVTGMIEVRMVTSSLWSRLADRVREKLAAPEEVLPNACVLEGSRMAAVPVAQENPEGFQKLAKIMNPGSVFWLPFGA</sequence>
<name>A0A916TLP2_9HYPH</name>
<dbReference type="PANTHER" id="PTHR31687:SF3">
    <property type="entry name" value="PROTEIN URG3"/>
    <property type="match status" value="1"/>
</dbReference>
<evidence type="ECO:0000313" key="2">
    <source>
        <dbReference type="Proteomes" id="UP000605148"/>
    </source>
</evidence>
<reference evidence="1" key="2">
    <citation type="submission" date="2020-09" db="EMBL/GenBank/DDBJ databases">
        <authorList>
            <person name="Sun Q."/>
            <person name="Zhou Y."/>
        </authorList>
    </citation>
    <scope>NUCLEOTIDE SEQUENCE</scope>
    <source>
        <strain evidence="1">CGMCC 1.12426</strain>
    </source>
</reference>
<gene>
    <name evidence="1" type="ORF">GCM10011316_31970</name>
</gene>
<protein>
    <recommendedName>
        <fullName evidence="3">DUF1688 family protein</fullName>
    </recommendedName>
</protein>
<dbReference type="PANTHER" id="PTHR31687">
    <property type="match status" value="1"/>
</dbReference>
<dbReference type="AlphaFoldDB" id="A0A916TLP2"/>
<organism evidence="1 2">
    <name type="scientific">Roseibium aquae</name>
    <dbReference type="NCBI Taxonomy" id="1323746"/>
    <lineage>
        <taxon>Bacteria</taxon>
        <taxon>Pseudomonadati</taxon>
        <taxon>Pseudomonadota</taxon>
        <taxon>Alphaproteobacteria</taxon>
        <taxon>Hyphomicrobiales</taxon>
        <taxon>Stappiaceae</taxon>
        <taxon>Roseibium</taxon>
    </lineage>
</organism>
<reference evidence="1" key="1">
    <citation type="journal article" date="2014" name="Int. J. Syst. Evol. Microbiol.">
        <title>Complete genome sequence of Corynebacterium casei LMG S-19264T (=DSM 44701T), isolated from a smear-ripened cheese.</title>
        <authorList>
            <consortium name="US DOE Joint Genome Institute (JGI-PGF)"/>
            <person name="Walter F."/>
            <person name="Albersmeier A."/>
            <person name="Kalinowski J."/>
            <person name="Ruckert C."/>
        </authorList>
    </citation>
    <scope>NUCLEOTIDE SEQUENCE</scope>
    <source>
        <strain evidence="1">CGMCC 1.12426</strain>
    </source>
</reference>